<dbReference type="Proteomes" id="UP000281372">
    <property type="component" value="Unassembled WGS sequence"/>
</dbReference>
<comment type="caution">
    <text evidence="1">The sequence shown here is derived from an EMBL/GenBank/DDBJ whole genome shotgun (WGS) entry which is preliminary data.</text>
</comment>
<protein>
    <submittedName>
        <fullName evidence="1">Uncharacterized protein</fullName>
    </submittedName>
</protein>
<dbReference type="AlphaFoldDB" id="A0A3M3K2F1"/>
<dbReference type="EMBL" id="RBOW01001017">
    <property type="protein sequence ID" value="RMN17137.1"/>
    <property type="molecule type" value="Genomic_DNA"/>
</dbReference>
<evidence type="ECO:0000313" key="2">
    <source>
        <dbReference type="Proteomes" id="UP000281372"/>
    </source>
</evidence>
<sequence>MGPLWGWYNLGGLMTKLHDRPVLYRQPHFDGQFTVYPSPHQPSSTSGVYLVDKAVQRDNRSLEWVAQDLDASSQAKAALQGYLAAQAHITAHNRFDGGPRFAAGAFTNQQFKHFVANLTAHNSHTHRGFPRPGISSSLEQMAQQAITTVLDIARRPLPNAIHGMIALGVFAPKASSQTDLDRQTEIQHLIQMSSPAGNVPGVLADAQNTAQRDDLYGLYIGEWLATTKPDLVQDLSSLSPPITRYLSGTLATLQQIHPGPALSQDFIGFPKGTAISSVQDHLDTLGRAYTANSWKNPAQLTDGVSDNDRFTVSVLRQSTSADTAFDSQPQTLMSSNQLDRYQLEALIDGALISFGELIEYDGQPVGSFTSGNILSDDQQSQSQTWLLLEAVNGNSVSPEIVDGFADAFGLNVLSQPQMKHHTTMKMG</sequence>
<proteinExistence type="predicted"/>
<accession>A0A3M3K2F1</accession>
<gene>
    <name evidence="1" type="ORF">ALQ64_03135</name>
</gene>
<reference evidence="1 2" key="1">
    <citation type="submission" date="2018-08" db="EMBL/GenBank/DDBJ databases">
        <title>Recombination of ecologically and evolutionarily significant loci maintains genetic cohesion in the Pseudomonas syringae species complex.</title>
        <authorList>
            <person name="Dillon M."/>
            <person name="Thakur S."/>
            <person name="Almeida R.N.D."/>
            <person name="Weir B.S."/>
            <person name="Guttman D.S."/>
        </authorList>
    </citation>
    <scope>NUCLEOTIDE SEQUENCE [LARGE SCALE GENOMIC DNA]</scope>
    <source>
        <strain evidence="1 2">ICMP 2821</strain>
    </source>
</reference>
<evidence type="ECO:0000313" key="1">
    <source>
        <dbReference type="EMBL" id="RMN17137.1"/>
    </source>
</evidence>
<organism evidence="1 2">
    <name type="scientific">Pseudomonas cannabina</name>
    <dbReference type="NCBI Taxonomy" id="86840"/>
    <lineage>
        <taxon>Bacteria</taxon>
        <taxon>Pseudomonadati</taxon>
        <taxon>Pseudomonadota</taxon>
        <taxon>Gammaproteobacteria</taxon>
        <taxon>Pseudomonadales</taxon>
        <taxon>Pseudomonadaceae</taxon>
        <taxon>Pseudomonas</taxon>
    </lineage>
</organism>
<name>A0A3M3K2F1_PSECA</name>